<dbReference type="InterPro" id="IPR036188">
    <property type="entry name" value="FAD/NAD-bd_sf"/>
</dbReference>
<dbReference type="SUPFAM" id="SSF54373">
    <property type="entry name" value="FAD-linked reductases, C-terminal domain"/>
    <property type="match status" value="1"/>
</dbReference>
<evidence type="ECO:0000313" key="3">
    <source>
        <dbReference type="EMBL" id="TDN86450.1"/>
    </source>
</evidence>
<dbReference type="Proteomes" id="UP000295493">
    <property type="component" value="Unassembled WGS sequence"/>
</dbReference>
<dbReference type="GO" id="GO:0005737">
    <property type="term" value="C:cytoplasm"/>
    <property type="evidence" value="ECO:0007669"/>
    <property type="project" value="TreeGrafter"/>
</dbReference>
<keyword evidence="1" id="KW-0560">Oxidoreductase</keyword>
<dbReference type="PANTHER" id="PTHR13847:SF289">
    <property type="entry name" value="GLYCINE OXIDASE"/>
    <property type="match status" value="1"/>
</dbReference>
<dbReference type="AlphaFoldDB" id="A0A4R6FYL2"/>
<name>A0A4R6FYL2_9SPHN</name>
<sequence length="417" mass="44835">MQRAKNANMTVVIGGGIVGLSSALALARAGQRVIAYAPRDDAAPSWGNAGHIAVEQIAPLASRAALFAAPRKLFAVGGALDFPPGMARHWLPFAWRFLRATAPRRFLAGQAALEGLMAGAMPAWRRLVETLDAPDMLSENGHLVAWESAASAKAGQRAWEAAALGTATLAPADARTQAKLAALTEARLFGPVAFTGSGQIRDLSRLHDCLRTALVDAGVEVRERHADLALSNGRASIDGVAPDAVLIAAGTGSRLLMEQTGHRTPLIAERGYHIRASANRWPADLPPVVFEDRAMIVTRYEHCVQAASFVELGDPAAPPDPRKWRRLERHVAELGLPIEPPYRRWMGCRPTLPDYLPAIGKSRRASNLFYAFGHQHLGLTLAPVTAEIVAAMIGDAPPERDLAPFDIERFQTNGRIS</sequence>
<dbReference type="SUPFAM" id="SSF51971">
    <property type="entry name" value="Nucleotide-binding domain"/>
    <property type="match status" value="1"/>
</dbReference>
<feature type="domain" description="FAD dependent oxidoreductase" evidence="2">
    <location>
        <begin position="11"/>
        <end position="392"/>
    </location>
</feature>
<evidence type="ECO:0000313" key="4">
    <source>
        <dbReference type="Proteomes" id="UP000295493"/>
    </source>
</evidence>
<dbReference type="GO" id="GO:0016491">
    <property type="term" value="F:oxidoreductase activity"/>
    <property type="evidence" value="ECO:0007669"/>
    <property type="project" value="UniProtKB-KW"/>
</dbReference>
<dbReference type="EMBL" id="SNWD01000001">
    <property type="protein sequence ID" value="TDN86450.1"/>
    <property type="molecule type" value="Genomic_DNA"/>
</dbReference>
<proteinExistence type="predicted"/>
<keyword evidence="4" id="KW-1185">Reference proteome</keyword>
<comment type="caution">
    <text evidence="3">The sequence shown here is derived from an EMBL/GenBank/DDBJ whole genome shotgun (WGS) entry which is preliminary data.</text>
</comment>
<protein>
    <submittedName>
        <fullName evidence="3">D-amino-acid dehydrogenase</fullName>
    </submittedName>
</protein>
<reference evidence="3 4" key="1">
    <citation type="submission" date="2019-03" db="EMBL/GenBank/DDBJ databases">
        <title>Genomic Encyclopedia of Type Strains, Phase IV (KMG-IV): sequencing the most valuable type-strain genomes for metagenomic binning, comparative biology and taxonomic classification.</title>
        <authorList>
            <person name="Goeker M."/>
        </authorList>
    </citation>
    <scope>NUCLEOTIDE SEQUENCE [LARGE SCALE GENOMIC DNA]</scope>
    <source>
        <strain evidence="3 4">DSM 25059</strain>
    </source>
</reference>
<dbReference type="InterPro" id="IPR006076">
    <property type="entry name" value="FAD-dep_OxRdtase"/>
</dbReference>
<gene>
    <name evidence="3" type="ORF">EV664_10119</name>
</gene>
<dbReference type="Pfam" id="PF01266">
    <property type="entry name" value="DAO"/>
    <property type="match status" value="1"/>
</dbReference>
<evidence type="ECO:0000256" key="1">
    <source>
        <dbReference type="ARBA" id="ARBA00023002"/>
    </source>
</evidence>
<dbReference type="PANTHER" id="PTHR13847">
    <property type="entry name" value="SARCOSINE DEHYDROGENASE-RELATED"/>
    <property type="match status" value="1"/>
</dbReference>
<evidence type="ECO:0000259" key="2">
    <source>
        <dbReference type="Pfam" id="PF01266"/>
    </source>
</evidence>
<organism evidence="3 4">
    <name type="scientific">Stakelama pacifica</name>
    <dbReference type="NCBI Taxonomy" id="517720"/>
    <lineage>
        <taxon>Bacteria</taxon>
        <taxon>Pseudomonadati</taxon>
        <taxon>Pseudomonadota</taxon>
        <taxon>Alphaproteobacteria</taxon>
        <taxon>Sphingomonadales</taxon>
        <taxon>Sphingomonadaceae</taxon>
        <taxon>Stakelama</taxon>
    </lineage>
</organism>
<dbReference type="Gene3D" id="3.50.50.60">
    <property type="entry name" value="FAD/NAD(P)-binding domain"/>
    <property type="match status" value="2"/>
</dbReference>
<dbReference type="Gene3D" id="3.30.9.10">
    <property type="entry name" value="D-Amino Acid Oxidase, subunit A, domain 2"/>
    <property type="match status" value="1"/>
</dbReference>
<accession>A0A4R6FYL2</accession>